<dbReference type="InterPro" id="IPR050093">
    <property type="entry name" value="ABC_SmlMolc_Importer"/>
</dbReference>
<evidence type="ECO:0000259" key="4">
    <source>
        <dbReference type="PROSITE" id="PS50893"/>
    </source>
</evidence>
<dbReference type="SUPFAM" id="SSF50331">
    <property type="entry name" value="MOP-like"/>
    <property type="match status" value="1"/>
</dbReference>
<dbReference type="InterPro" id="IPR003593">
    <property type="entry name" value="AAA+_ATPase"/>
</dbReference>
<dbReference type="GO" id="GO:0005524">
    <property type="term" value="F:ATP binding"/>
    <property type="evidence" value="ECO:0007669"/>
    <property type="project" value="UniProtKB-KW"/>
</dbReference>
<dbReference type="Gene3D" id="3.40.50.300">
    <property type="entry name" value="P-loop containing nucleotide triphosphate hydrolases"/>
    <property type="match status" value="1"/>
</dbReference>
<dbReference type="SUPFAM" id="SSF52540">
    <property type="entry name" value="P-loop containing nucleoside triphosphate hydrolases"/>
    <property type="match status" value="1"/>
</dbReference>
<gene>
    <name evidence="5" type="ORF">P8192_07820</name>
</gene>
<dbReference type="InterPro" id="IPR017871">
    <property type="entry name" value="ABC_transporter-like_CS"/>
</dbReference>
<evidence type="ECO:0000256" key="1">
    <source>
        <dbReference type="ARBA" id="ARBA00022448"/>
    </source>
</evidence>
<dbReference type="PROSITE" id="PS00211">
    <property type="entry name" value="ABC_TRANSPORTER_1"/>
    <property type="match status" value="1"/>
</dbReference>
<dbReference type="SMART" id="SM00382">
    <property type="entry name" value="AAA"/>
    <property type="match status" value="1"/>
</dbReference>
<accession>A0ABY8H2H0</accession>
<reference evidence="5 6" key="1">
    <citation type="submission" date="2023-04" db="EMBL/GenBank/DDBJ databases">
        <title>Funneling lignin-derived compounds into biodiesel using alkali-halophilic Citricoccus sp. P2.</title>
        <authorList>
            <person name="Luo C.-B."/>
        </authorList>
    </citation>
    <scope>NUCLEOTIDE SEQUENCE [LARGE SCALE GENOMIC DNA]</scope>
    <source>
        <strain evidence="5 6">P2</strain>
    </source>
</reference>
<dbReference type="Pfam" id="PF08402">
    <property type="entry name" value="TOBE_2"/>
    <property type="match status" value="1"/>
</dbReference>
<organism evidence="5 6">
    <name type="scientific">Citricoccus muralis</name>
    <dbReference type="NCBI Taxonomy" id="169134"/>
    <lineage>
        <taxon>Bacteria</taxon>
        <taxon>Bacillati</taxon>
        <taxon>Actinomycetota</taxon>
        <taxon>Actinomycetes</taxon>
        <taxon>Micrococcales</taxon>
        <taxon>Micrococcaceae</taxon>
        <taxon>Citricoccus</taxon>
    </lineage>
</organism>
<keyword evidence="3 5" id="KW-0067">ATP-binding</keyword>
<evidence type="ECO:0000313" key="5">
    <source>
        <dbReference type="EMBL" id="WFP15337.1"/>
    </source>
</evidence>
<keyword evidence="1" id="KW-0813">Transport</keyword>
<name>A0ABY8H2H0_9MICC</name>
<sequence length="338" mass="36291">MELDVDTLCAWHGSGPQRTQILDRISLQVPAGELGALLGPSGSGKTTLLRAIAGLHADVRGTIVLGGERLDGMAPEHRRIGLVPQDGALFPHLTVKENIGFGVKRPNARDQRINEMLDLLDLGTLADRLPHQISGGQAQRVAVARALAPAPRLLLLDEPFSALDAGLRVEVRDGVMSALRETHTTALLVTHDQGEAMSMAGHLVVVANGRITQAGSPRVVYAHPVDVWTGRFLGEVNLFETQTDGNTAMTPFGPATHAEQEPGNVTVLVRPEQLRLSTSKGTEAMIVAIRYFGHDSLVTLRSVDQDIEARLRLVGNAAPAIGTRVRVTVYGPVRAFRN</sequence>
<feature type="domain" description="ABC transporter" evidence="4">
    <location>
        <begin position="3"/>
        <end position="233"/>
    </location>
</feature>
<keyword evidence="6" id="KW-1185">Reference proteome</keyword>
<protein>
    <submittedName>
        <fullName evidence="5">ABC transporter ATP-binding protein</fullName>
    </submittedName>
</protein>
<keyword evidence="2" id="KW-0547">Nucleotide-binding</keyword>
<dbReference type="InterPro" id="IPR027417">
    <property type="entry name" value="P-loop_NTPase"/>
</dbReference>
<dbReference type="InterPro" id="IPR008995">
    <property type="entry name" value="Mo/tungstate-bd_C_term_dom"/>
</dbReference>
<dbReference type="EMBL" id="CP121252">
    <property type="protein sequence ID" value="WFP15337.1"/>
    <property type="molecule type" value="Genomic_DNA"/>
</dbReference>
<dbReference type="InterPro" id="IPR003439">
    <property type="entry name" value="ABC_transporter-like_ATP-bd"/>
</dbReference>
<proteinExistence type="predicted"/>
<evidence type="ECO:0000313" key="6">
    <source>
        <dbReference type="Proteomes" id="UP001219037"/>
    </source>
</evidence>
<dbReference type="PROSITE" id="PS50893">
    <property type="entry name" value="ABC_TRANSPORTER_2"/>
    <property type="match status" value="1"/>
</dbReference>
<evidence type="ECO:0000256" key="3">
    <source>
        <dbReference type="ARBA" id="ARBA00022840"/>
    </source>
</evidence>
<dbReference type="Pfam" id="PF00005">
    <property type="entry name" value="ABC_tran"/>
    <property type="match status" value="1"/>
</dbReference>
<dbReference type="PANTHER" id="PTHR42781:SF4">
    <property type="entry name" value="SPERMIDINE_PUTRESCINE IMPORT ATP-BINDING PROTEIN POTA"/>
    <property type="match status" value="1"/>
</dbReference>
<dbReference type="PANTHER" id="PTHR42781">
    <property type="entry name" value="SPERMIDINE/PUTRESCINE IMPORT ATP-BINDING PROTEIN POTA"/>
    <property type="match status" value="1"/>
</dbReference>
<dbReference type="InterPro" id="IPR013611">
    <property type="entry name" value="Transp-assoc_OB_typ2"/>
</dbReference>
<dbReference type="RefSeq" id="WP_278155963.1">
    <property type="nucleotide sequence ID" value="NZ_CP121252.1"/>
</dbReference>
<evidence type="ECO:0000256" key="2">
    <source>
        <dbReference type="ARBA" id="ARBA00022741"/>
    </source>
</evidence>
<dbReference type="Proteomes" id="UP001219037">
    <property type="component" value="Chromosome"/>
</dbReference>